<dbReference type="Gene3D" id="3.10.450.50">
    <property type="match status" value="1"/>
</dbReference>
<dbReference type="GO" id="GO:0032040">
    <property type="term" value="C:small-subunit processome"/>
    <property type="evidence" value="ECO:0007669"/>
    <property type="project" value="TreeGrafter"/>
</dbReference>
<dbReference type="InterPro" id="IPR024166">
    <property type="entry name" value="rRNA_assembly_KRR1"/>
</dbReference>
<dbReference type="SUPFAM" id="SSF54791">
    <property type="entry name" value="Eukaryotic type KH-domain (KH-domain type I)"/>
    <property type="match status" value="1"/>
</dbReference>
<dbReference type="InterPro" id="IPR036612">
    <property type="entry name" value="KH_dom_type_1_sf"/>
</dbReference>
<evidence type="ECO:0000256" key="9">
    <source>
        <dbReference type="SAM" id="MobiDB-lite"/>
    </source>
</evidence>
<dbReference type="InterPro" id="IPR037401">
    <property type="entry name" value="SnoaL-like"/>
</dbReference>
<comment type="subcellular location">
    <subcellularLocation>
        <location evidence="1">Nucleus</location>
        <location evidence="1">Nucleolus</location>
    </subcellularLocation>
</comment>
<keyword evidence="4" id="KW-0698">rRNA processing</keyword>
<gene>
    <name evidence="11" type="ORF">EVOR1521_LOCUS9454</name>
</gene>
<evidence type="ECO:0000256" key="7">
    <source>
        <dbReference type="ARBA" id="ARBA00023274"/>
    </source>
</evidence>
<dbReference type="Pfam" id="PF17903">
    <property type="entry name" value="KH_KRR1_1st"/>
    <property type="match status" value="1"/>
</dbReference>
<dbReference type="AlphaFoldDB" id="A0AA36MX20"/>
<dbReference type="Pfam" id="PF21800">
    <property type="entry name" value="KH_KRR1_2nd"/>
    <property type="match status" value="1"/>
</dbReference>
<dbReference type="SMART" id="SM00322">
    <property type="entry name" value="KH"/>
    <property type="match status" value="1"/>
</dbReference>
<dbReference type="CDD" id="cd22394">
    <property type="entry name" value="KH-I_KRR1_rpt2"/>
    <property type="match status" value="1"/>
</dbReference>
<feature type="domain" description="K Homology" evidence="10">
    <location>
        <begin position="152"/>
        <end position="229"/>
    </location>
</feature>
<dbReference type="GO" id="GO:0006364">
    <property type="term" value="P:rRNA processing"/>
    <property type="evidence" value="ECO:0007669"/>
    <property type="project" value="UniProtKB-KW"/>
</dbReference>
<dbReference type="FunFam" id="3.30.1370.10:FF:000011">
    <property type="entry name" value="KRR1 small subunit processome component"/>
    <property type="match status" value="1"/>
</dbReference>
<comment type="similarity">
    <text evidence="2">Belongs to the KRR1 family.</text>
</comment>
<evidence type="ECO:0000256" key="5">
    <source>
        <dbReference type="ARBA" id="ARBA00022884"/>
    </source>
</evidence>
<feature type="region of interest" description="Disordered" evidence="9">
    <location>
        <begin position="319"/>
        <end position="355"/>
    </location>
</feature>
<evidence type="ECO:0000313" key="12">
    <source>
        <dbReference type="Proteomes" id="UP001178507"/>
    </source>
</evidence>
<organism evidence="11 12">
    <name type="scientific">Effrenium voratum</name>
    <dbReference type="NCBI Taxonomy" id="2562239"/>
    <lineage>
        <taxon>Eukaryota</taxon>
        <taxon>Sar</taxon>
        <taxon>Alveolata</taxon>
        <taxon>Dinophyceae</taxon>
        <taxon>Suessiales</taxon>
        <taxon>Symbiodiniaceae</taxon>
        <taxon>Effrenium</taxon>
    </lineage>
</organism>
<feature type="compositionally biased region" description="Basic and acidic residues" evidence="9">
    <location>
        <begin position="319"/>
        <end position="340"/>
    </location>
</feature>
<keyword evidence="6" id="KW-0539">Nucleus</keyword>
<dbReference type="InterPro" id="IPR048550">
    <property type="entry name" value="KRR1-like_KH1_euk"/>
</dbReference>
<keyword evidence="7" id="KW-0687">Ribonucleoprotein</keyword>
<dbReference type="InterPro" id="IPR048548">
    <property type="entry name" value="KRR1-like_KH2"/>
</dbReference>
<evidence type="ECO:0000256" key="3">
    <source>
        <dbReference type="ARBA" id="ARBA00022517"/>
    </source>
</evidence>
<reference evidence="11" key="1">
    <citation type="submission" date="2023-08" db="EMBL/GenBank/DDBJ databases">
        <authorList>
            <person name="Chen Y."/>
            <person name="Shah S."/>
            <person name="Dougan E. K."/>
            <person name="Thang M."/>
            <person name="Chan C."/>
        </authorList>
    </citation>
    <scope>NUCLEOTIDE SEQUENCE</scope>
</reference>
<dbReference type="Proteomes" id="UP001178507">
    <property type="component" value="Unassembled WGS sequence"/>
</dbReference>
<sequence>MTGSMKKKRRAEAQADVAADGGDGQDVENQSGGSEPPAKKGKYRKEKPWDHEGIDHWKPVTMAKEDAPSGLLLEESSFATLFPQYREQYLKQVWPDVKRLLAEHELVGELNLIEGSMTVKTTKKTWDPFIIMKARDMIKLLARSVPFPQAQKVLEDEVYCDIMKIGGLVRSKERFVKRRQRLVGPNGSTLKAIELLSQCYVLVQGQTVSMMGSVKGIKQVRRIVEDCFKNIHPIYHIKELMIRRELEKDPELKNENWDRFLPHFKKRNVQRKKAKAKKGKKKSKDVFPPQPMPRKEDLQMESGEYFLNEKEKQLRQRIAKREAQQAKTAEKRRERAKEFDPPPVKAKQKAETKQETAKEMAQRLAKKSKARLEAAGSHSAFNFQDGKVLALAAVAFCAYLLDFRRSALSFIAPCILPRAQVRGEYVTGSSASSSAAGGGSQAFLAAGLTLAACCRASRLRRRAKEDAEAKPAFEPAAKSAAEKASEEALEELDRKRIDLAEAGDYAAAARIRDQLSSAQLDDEGNVLQANVEFYAAFSQRNLDRMKACWLKSSSTQCVHPYDKSAFIFNGYSDICNSFQRLFEESKTKNRVVPEQVKVSLRGATAVITCQEQVLNKQMRLSTLVATHIFRKGPRGKWLLTHRHVSRQPQGEALAVAGENLAQDARLQQLMRAAQSLGGSPQFVFKAAEDDSPFGIAGTLIPSEEEEDADLEDEDTEDLEDEIYVDEDEEAEDSRDAVRGLRRLELDGRLGRKDKLHLLAEMLENPGDSMVERAYALLIREVPEEEEESAWEDFADLIRLQVSKLQARRPKRKESKDKGEKK</sequence>
<evidence type="ECO:0000256" key="4">
    <source>
        <dbReference type="ARBA" id="ARBA00022552"/>
    </source>
</evidence>
<dbReference type="CDD" id="cd22393">
    <property type="entry name" value="KH-I_KRR1_rpt1"/>
    <property type="match status" value="1"/>
</dbReference>
<dbReference type="InterPro" id="IPR041174">
    <property type="entry name" value="KRR1-like_KH1"/>
</dbReference>
<evidence type="ECO:0000256" key="1">
    <source>
        <dbReference type="ARBA" id="ARBA00004604"/>
    </source>
</evidence>
<evidence type="ECO:0000313" key="11">
    <source>
        <dbReference type="EMBL" id="CAJ1381918.1"/>
    </source>
</evidence>
<accession>A0AA36MX20</accession>
<feature type="region of interest" description="Disordered" evidence="9">
    <location>
        <begin position="465"/>
        <end position="484"/>
    </location>
</feature>
<comment type="caution">
    <text evidence="11">The sequence shown here is derived from an EMBL/GenBank/DDBJ whole genome shotgun (WGS) entry which is preliminary data.</text>
</comment>
<dbReference type="GO" id="GO:0003723">
    <property type="term" value="F:RNA binding"/>
    <property type="evidence" value="ECO:0007669"/>
    <property type="project" value="UniProtKB-KW"/>
</dbReference>
<dbReference type="InterPro" id="IPR048549">
    <property type="entry name" value="KRR1-like_KH2_euk"/>
</dbReference>
<dbReference type="SUPFAM" id="SSF54427">
    <property type="entry name" value="NTF2-like"/>
    <property type="match status" value="1"/>
</dbReference>
<feature type="compositionally biased region" description="Basic residues" evidence="9">
    <location>
        <begin position="267"/>
        <end position="283"/>
    </location>
</feature>
<dbReference type="Gene3D" id="3.30.1370.10">
    <property type="entry name" value="K Homology domain, type 1"/>
    <property type="match status" value="2"/>
</dbReference>
<dbReference type="InterPro" id="IPR004087">
    <property type="entry name" value="KH_dom"/>
</dbReference>
<name>A0AA36MX20_9DINO</name>
<feature type="compositionally biased region" description="Basic residues" evidence="9">
    <location>
        <begin position="1"/>
        <end position="10"/>
    </location>
</feature>
<protein>
    <recommendedName>
        <fullName evidence="8">KRR-R motif-containing protein 1</fullName>
    </recommendedName>
</protein>
<keyword evidence="5" id="KW-0694">RNA-binding</keyword>
<dbReference type="EMBL" id="CAUJNA010000856">
    <property type="protein sequence ID" value="CAJ1381918.1"/>
    <property type="molecule type" value="Genomic_DNA"/>
</dbReference>
<feature type="region of interest" description="Disordered" evidence="9">
    <location>
        <begin position="267"/>
        <end position="295"/>
    </location>
</feature>
<dbReference type="PANTHER" id="PTHR12581">
    <property type="entry name" value="HIV-1 REV BINDING PROTEIN 2, 3"/>
    <property type="match status" value="1"/>
</dbReference>
<dbReference type="Pfam" id="PF13474">
    <property type="entry name" value="SnoaL_3"/>
    <property type="match status" value="1"/>
</dbReference>
<evidence type="ECO:0000256" key="2">
    <source>
        <dbReference type="ARBA" id="ARBA00009344"/>
    </source>
</evidence>
<dbReference type="PANTHER" id="PTHR12581:SF0">
    <property type="entry name" value="KRR1 SMALL SUBUNIT PROCESSOME COMPONENT HOMOLOG"/>
    <property type="match status" value="1"/>
</dbReference>
<evidence type="ECO:0000256" key="6">
    <source>
        <dbReference type="ARBA" id="ARBA00023242"/>
    </source>
</evidence>
<evidence type="ECO:0000256" key="8">
    <source>
        <dbReference type="ARBA" id="ARBA00032993"/>
    </source>
</evidence>
<keyword evidence="3" id="KW-0690">Ribosome biogenesis</keyword>
<dbReference type="InterPro" id="IPR032710">
    <property type="entry name" value="NTF2-like_dom_sf"/>
</dbReference>
<evidence type="ECO:0000259" key="10">
    <source>
        <dbReference type="SMART" id="SM00322"/>
    </source>
</evidence>
<feature type="region of interest" description="Disordered" evidence="9">
    <location>
        <begin position="1"/>
        <end position="50"/>
    </location>
</feature>
<keyword evidence="12" id="KW-1185">Reference proteome</keyword>
<dbReference type="FunFam" id="3.30.1370.10:FF:000014">
    <property type="entry name" value="KRR1 small subunit processome component"/>
    <property type="match status" value="1"/>
</dbReference>
<proteinExistence type="inferred from homology"/>